<evidence type="ECO:0000313" key="2">
    <source>
        <dbReference type="Proteomes" id="UP001499954"/>
    </source>
</evidence>
<sequence>MTTATLSPGSGALASLAVRSGLGIAEWGLRRAARRNDRDRLAARLEARATAAAALAERDAMIRSSVQQLY</sequence>
<reference evidence="1 2" key="1">
    <citation type="journal article" date="2019" name="Int. J. Syst. Evol. Microbiol.">
        <title>The Global Catalogue of Microorganisms (GCM) 10K type strain sequencing project: providing services to taxonomists for standard genome sequencing and annotation.</title>
        <authorList>
            <consortium name="The Broad Institute Genomics Platform"/>
            <consortium name="The Broad Institute Genome Sequencing Center for Infectious Disease"/>
            <person name="Wu L."/>
            <person name="Ma J."/>
        </authorList>
    </citation>
    <scope>NUCLEOTIDE SEQUENCE [LARGE SCALE GENOMIC DNA]</scope>
    <source>
        <strain evidence="1 2">JCM 13584</strain>
    </source>
</reference>
<keyword evidence="2" id="KW-1185">Reference proteome</keyword>
<name>A0ABN2Q5X8_9MICO</name>
<dbReference type="EMBL" id="BAAAMK010000001">
    <property type="protein sequence ID" value="GAA1945349.1"/>
    <property type="molecule type" value="Genomic_DNA"/>
</dbReference>
<accession>A0ABN2Q5X8</accession>
<dbReference type="RefSeq" id="WP_157414576.1">
    <property type="nucleotide sequence ID" value="NZ_BAAAMK010000001.1"/>
</dbReference>
<protein>
    <submittedName>
        <fullName evidence="1">Uncharacterized protein</fullName>
    </submittedName>
</protein>
<organism evidence="1 2">
    <name type="scientific">Agromyces allii</name>
    <dbReference type="NCBI Taxonomy" id="393607"/>
    <lineage>
        <taxon>Bacteria</taxon>
        <taxon>Bacillati</taxon>
        <taxon>Actinomycetota</taxon>
        <taxon>Actinomycetes</taxon>
        <taxon>Micrococcales</taxon>
        <taxon>Microbacteriaceae</taxon>
        <taxon>Agromyces</taxon>
    </lineage>
</organism>
<dbReference type="Proteomes" id="UP001499954">
    <property type="component" value="Unassembled WGS sequence"/>
</dbReference>
<evidence type="ECO:0000313" key="1">
    <source>
        <dbReference type="EMBL" id="GAA1945349.1"/>
    </source>
</evidence>
<comment type="caution">
    <text evidence="1">The sequence shown here is derived from an EMBL/GenBank/DDBJ whole genome shotgun (WGS) entry which is preliminary data.</text>
</comment>
<gene>
    <name evidence="1" type="ORF">GCM10009717_09830</name>
</gene>
<proteinExistence type="predicted"/>